<keyword evidence="1 3" id="KW-0418">Kinase</keyword>
<comment type="caution">
    <text evidence="1">Lacks conserved residue(s) required for the propagation of feature annotation.</text>
</comment>
<comment type="pathway">
    <text evidence="1">Cofactor biosynthesis; thiamine diphosphate biosynthesis; thiamine diphosphate from thiamine phosphate: step 1/1.</text>
</comment>
<feature type="binding site" evidence="1">
    <location>
        <position position="33"/>
    </location>
    <ligand>
        <name>Mg(2+)</name>
        <dbReference type="ChEBI" id="CHEBI:18420"/>
        <label>4</label>
    </ligand>
</feature>
<dbReference type="GO" id="GO:0009030">
    <property type="term" value="F:thiamine-phosphate kinase activity"/>
    <property type="evidence" value="ECO:0007669"/>
    <property type="project" value="UniProtKB-UniRule"/>
</dbReference>
<reference evidence="3 4" key="1">
    <citation type="submission" date="2017-12" db="EMBL/GenBank/DDBJ databases">
        <title>Phylogenetic diversity of female urinary microbiome.</title>
        <authorList>
            <person name="Thomas-White K."/>
            <person name="Wolfe A.J."/>
        </authorList>
    </citation>
    <scope>NUCLEOTIDE SEQUENCE [LARGE SCALE GENOMIC DNA]</scope>
    <source>
        <strain evidence="3 4">UMB0250</strain>
    </source>
</reference>
<feature type="binding site" evidence="1">
    <location>
        <position position="49"/>
    </location>
    <ligand>
        <name>Mg(2+)</name>
        <dbReference type="ChEBI" id="CHEBI:18420"/>
        <label>2</label>
    </ligand>
</feature>
<feature type="binding site" evidence="1">
    <location>
        <position position="277"/>
    </location>
    <ligand>
        <name>substrate</name>
    </ligand>
</feature>
<dbReference type="EC" id="2.7.4.16" evidence="1"/>
<dbReference type="Pfam" id="PF00586">
    <property type="entry name" value="AIRS"/>
    <property type="match status" value="1"/>
</dbReference>
<dbReference type="GO" id="GO:0009229">
    <property type="term" value="P:thiamine diphosphate biosynthetic process"/>
    <property type="evidence" value="ECO:0007669"/>
    <property type="project" value="UniProtKB-UniRule"/>
</dbReference>
<dbReference type="RefSeq" id="WP_101627282.1">
    <property type="nucleotide sequence ID" value="NZ_JBCOMK010000003.1"/>
</dbReference>
<feature type="binding site" evidence="1">
    <location>
        <position position="226"/>
    </location>
    <ligand>
        <name>Mg(2+)</name>
        <dbReference type="ChEBI" id="CHEBI:18420"/>
        <label>5</label>
    </ligand>
</feature>
<sequence>MTLVSECSESELIRRYQEVLPVGERTMIGIGDDCAQIATPEGSFVVSTDVIVEDQHFHRYWSDAYQIGARITAQNLADIAGMGGYTSSIVISVVLTPDTEVEWLIDLVRGIGDRAREVGAGVVGGDMSAGEKMVLSMTVMGWCEGDPVVRSGAKPGDVIAVSGRLGFSHAGLDLLLGEHIDPAIRDDESMGIMAEALNMYRAPEPPLETGPAAARAGAHAMMDLSDGIAMDGTRMAKASGVIIDLDPTALEREAEPLRQLAEICGVNPVEWVVFGGEDHGMIAAFGPDATIPEGFRIVGHVREVGEGENANMFLNGHALRGKWDHFKNE</sequence>
<comment type="miscellaneous">
    <text evidence="1">Reaction mechanism of ThiL seems to utilize a direct, inline transfer of the gamma-phosphate of ATP to TMP rather than a phosphorylated enzyme intermediate.</text>
</comment>
<feature type="binding site" evidence="1">
    <location>
        <position position="225"/>
    </location>
    <ligand>
        <name>ATP</name>
        <dbReference type="ChEBI" id="CHEBI:30616"/>
    </ligand>
</feature>
<dbReference type="GO" id="GO:0000287">
    <property type="term" value="F:magnesium ion binding"/>
    <property type="evidence" value="ECO:0007669"/>
    <property type="project" value="UniProtKB-UniRule"/>
</dbReference>
<dbReference type="EMBL" id="PKKJ01000001">
    <property type="protein sequence ID" value="PKY66764.1"/>
    <property type="molecule type" value="Genomic_DNA"/>
</dbReference>
<comment type="catalytic activity">
    <reaction evidence="1">
        <text>thiamine phosphate + ATP = thiamine diphosphate + ADP</text>
        <dbReference type="Rhea" id="RHEA:15913"/>
        <dbReference type="ChEBI" id="CHEBI:30616"/>
        <dbReference type="ChEBI" id="CHEBI:37575"/>
        <dbReference type="ChEBI" id="CHEBI:58937"/>
        <dbReference type="ChEBI" id="CHEBI:456216"/>
        <dbReference type="EC" id="2.7.4.16"/>
    </reaction>
</comment>
<name>A0A2I1I6L4_9ACTO</name>
<dbReference type="GO" id="GO:0009228">
    <property type="term" value="P:thiamine biosynthetic process"/>
    <property type="evidence" value="ECO:0007669"/>
    <property type="project" value="UniProtKB-KW"/>
</dbReference>
<dbReference type="InterPro" id="IPR016188">
    <property type="entry name" value="PurM-like_N"/>
</dbReference>
<accession>A0A2I1I6L4</accession>
<feature type="binding site" evidence="1">
    <location>
        <position position="150"/>
    </location>
    <ligand>
        <name>ATP</name>
        <dbReference type="ChEBI" id="CHEBI:30616"/>
    </ligand>
</feature>
<keyword evidence="1" id="KW-0479">Metal-binding</keyword>
<organism evidence="3 4">
    <name type="scientific">Schaalia turicensis</name>
    <dbReference type="NCBI Taxonomy" id="131111"/>
    <lineage>
        <taxon>Bacteria</taxon>
        <taxon>Bacillati</taxon>
        <taxon>Actinomycetota</taxon>
        <taxon>Actinomycetes</taxon>
        <taxon>Actinomycetales</taxon>
        <taxon>Actinomycetaceae</taxon>
        <taxon>Schaalia</taxon>
    </lineage>
</organism>
<dbReference type="AlphaFoldDB" id="A0A2I1I6L4"/>
<comment type="function">
    <text evidence="1">Catalyzes the ATP-dependent phosphorylation of thiamine-monophosphate (TMP) to form thiamine-pyrophosphate (TPP), the active form of vitamin B1.</text>
</comment>
<proteinExistence type="inferred from homology"/>
<comment type="caution">
    <text evidence="3">The sequence shown here is derived from an EMBL/GenBank/DDBJ whole genome shotgun (WGS) entry which is preliminary data.</text>
</comment>
<feature type="binding site" evidence="1">
    <location>
        <position position="78"/>
    </location>
    <ligand>
        <name>Mg(2+)</name>
        <dbReference type="ChEBI" id="CHEBI:18420"/>
        <label>4</label>
    </ligand>
</feature>
<evidence type="ECO:0000259" key="2">
    <source>
        <dbReference type="Pfam" id="PF00586"/>
    </source>
</evidence>
<protein>
    <recommendedName>
        <fullName evidence="1">Thiamine-monophosphate kinase</fullName>
        <shortName evidence="1">TMP kinase</shortName>
        <shortName evidence="1">Thiamine-phosphate kinase</shortName>
        <ecNumber evidence="1">2.7.4.16</ecNumber>
    </recommendedName>
</protein>
<feature type="binding site" evidence="1">
    <location>
        <position position="223"/>
    </location>
    <ligand>
        <name>Mg(2+)</name>
        <dbReference type="ChEBI" id="CHEBI:18420"/>
        <label>3</label>
    </ligand>
</feature>
<dbReference type="InterPro" id="IPR036676">
    <property type="entry name" value="PurM-like_C_sf"/>
</dbReference>
<keyword evidence="1" id="KW-0808">Transferase</keyword>
<dbReference type="PANTHER" id="PTHR30270:SF0">
    <property type="entry name" value="THIAMINE-MONOPHOSPHATE KINASE"/>
    <property type="match status" value="1"/>
</dbReference>
<dbReference type="SUPFAM" id="SSF55326">
    <property type="entry name" value="PurM N-terminal domain-like"/>
    <property type="match status" value="1"/>
</dbReference>
<keyword evidence="1" id="KW-0547">Nucleotide-binding</keyword>
<gene>
    <name evidence="1 3" type="primary">thiL</name>
    <name evidence="3" type="ORF">CYJ25_00505</name>
</gene>
<keyword evidence="1" id="KW-0460">Magnesium</keyword>
<feature type="binding site" evidence="1">
    <location>
        <position position="78"/>
    </location>
    <ligand>
        <name>Mg(2+)</name>
        <dbReference type="ChEBI" id="CHEBI:18420"/>
        <label>2</label>
    </ligand>
</feature>
<keyword evidence="1" id="KW-0784">Thiamine biosynthesis</keyword>
<dbReference type="UniPathway" id="UPA00060">
    <property type="reaction ID" value="UER00142"/>
</dbReference>
<dbReference type="Gene3D" id="3.90.650.10">
    <property type="entry name" value="PurM-like C-terminal domain"/>
    <property type="match status" value="1"/>
</dbReference>
<dbReference type="NCBIfam" id="TIGR01379">
    <property type="entry name" value="thiL"/>
    <property type="match status" value="1"/>
</dbReference>
<feature type="binding site" evidence="1">
    <location>
        <position position="126"/>
    </location>
    <ligand>
        <name>Mg(2+)</name>
        <dbReference type="ChEBI" id="CHEBI:18420"/>
        <label>1</label>
    </ligand>
</feature>
<dbReference type="CDD" id="cd02194">
    <property type="entry name" value="ThiL"/>
    <property type="match status" value="1"/>
</dbReference>
<feature type="binding site" evidence="1">
    <location>
        <position position="49"/>
    </location>
    <ligand>
        <name>Mg(2+)</name>
        <dbReference type="ChEBI" id="CHEBI:18420"/>
        <label>1</label>
    </ligand>
</feature>
<feature type="binding site" evidence="1">
    <location>
        <position position="323"/>
    </location>
    <ligand>
        <name>substrate</name>
    </ligand>
</feature>
<evidence type="ECO:0000313" key="3">
    <source>
        <dbReference type="EMBL" id="PKY66764.1"/>
    </source>
</evidence>
<dbReference type="PANTHER" id="PTHR30270">
    <property type="entry name" value="THIAMINE-MONOPHOSPHATE KINASE"/>
    <property type="match status" value="1"/>
</dbReference>
<dbReference type="OrthoDB" id="9802811at2"/>
<dbReference type="InterPro" id="IPR036921">
    <property type="entry name" value="PurM-like_N_sf"/>
</dbReference>
<feature type="binding site" evidence="1">
    <location>
        <position position="56"/>
    </location>
    <ligand>
        <name>substrate</name>
    </ligand>
</feature>
<feature type="binding site" evidence="1">
    <location>
        <position position="33"/>
    </location>
    <ligand>
        <name>Mg(2+)</name>
        <dbReference type="ChEBI" id="CHEBI:18420"/>
        <label>3</label>
    </ligand>
</feature>
<dbReference type="HAMAP" id="MF_02128">
    <property type="entry name" value="TMP_kinase"/>
    <property type="match status" value="1"/>
</dbReference>
<dbReference type="SUPFAM" id="SSF56042">
    <property type="entry name" value="PurM C-terminal domain-like"/>
    <property type="match status" value="1"/>
</dbReference>
<evidence type="ECO:0000256" key="1">
    <source>
        <dbReference type="HAMAP-Rule" id="MF_02128"/>
    </source>
</evidence>
<evidence type="ECO:0000313" key="4">
    <source>
        <dbReference type="Proteomes" id="UP000234545"/>
    </source>
</evidence>
<feature type="binding site" evidence="1">
    <location>
        <position position="48"/>
    </location>
    <ligand>
        <name>Mg(2+)</name>
        <dbReference type="ChEBI" id="CHEBI:18420"/>
        <label>1</label>
    </ligand>
</feature>
<dbReference type="PIRSF" id="PIRSF005303">
    <property type="entry name" value="Thiam_monoph_kin"/>
    <property type="match status" value="1"/>
</dbReference>
<dbReference type="InterPro" id="IPR006283">
    <property type="entry name" value="ThiL-like"/>
</dbReference>
<feature type="binding site" evidence="1">
    <location>
        <position position="47"/>
    </location>
    <ligand>
        <name>Mg(2+)</name>
        <dbReference type="ChEBI" id="CHEBI:18420"/>
        <label>4</label>
    </ligand>
</feature>
<feature type="domain" description="PurM-like N-terminal" evidence="2">
    <location>
        <begin position="31"/>
        <end position="142"/>
    </location>
</feature>
<feature type="binding site" evidence="1">
    <location>
        <begin position="125"/>
        <end position="126"/>
    </location>
    <ligand>
        <name>ATP</name>
        <dbReference type="ChEBI" id="CHEBI:30616"/>
    </ligand>
</feature>
<dbReference type="GO" id="GO:0005524">
    <property type="term" value="F:ATP binding"/>
    <property type="evidence" value="ECO:0007669"/>
    <property type="project" value="UniProtKB-UniRule"/>
</dbReference>
<dbReference type="Proteomes" id="UP000234545">
    <property type="component" value="Unassembled WGS sequence"/>
</dbReference>
<keyword evidence="1" id="KW-0067">ATP-binding</keyword>
<comment type="similarity">
    <text evidence="1">Belongs to the thiamine-monophosphate kinase family.</text>
</comment>
<dbReference type="Gene3D" id="3.30.1330.10">
    <property type="entry name" value="PurM-like, N-terminal domain"/>
    <property type="match status" value="1"/>
</dbReference>
<feature type="binding site" evidence="1">
    <location>
        <position position="78"/>
    </location>
    <ligand>
        <name>Mg(2+)</name>
        <dbReference type="ChEBI" id="CHEBI:18420"/>
        <label>3</label>
    </ligand>
</feature>